<dbReference type="InterPro" id="IPR015943">
    <property type="entry name" value="WD40/YVTN_repeat-like_dom_sf"/>
</dbReference>
<dbReference type="OrthoDB" id="342131at2759"/>
<evidence type="ECO:0000313" key="3">
    <source>
        <dbReference type="EMBL" id="ORX45600.1"/>
    </source>
</evidence>
<dbReference type="PANTHER" id="PTHR13950:SF9">
    <property type="entry name" value="RABCONNECTIN-3A"/>
    <property type="match status" value="1"/>
</dbReference>
<evidence type="ECO:0000256" key="1">
    <source>
        <dbReference type="PROSITE-ProRule" id="PRU00221"/>
    </source>
</evidence>
<feature type="region of interest" description="Disordered" evidence="2">
    <location>
        <begin position="380"/>
        <end position="407"/>
    </location>
</feature>
<gene>
    <name evidence="3" type="ORF">BCR36DRAFT_372653</name>
</gene>
<dbReference type="InterPro" id="IPR052208">
    <property type="entry name" value="DmX-like/RAVE_component"/>
</dbReference>
<keyword evidence="4" id="KW-1185">Reference proteome</keyword>
<dbReference type="PANTHER" id="PTHR13950">
    <property type="entry name" value="RABCONNECTIN-RELATED"/>
    <property type="match status" value="1"/>
</dbReference>
<dbReference type="EMBL" id="MCFH01000039">
    <property type="protein sequence ID" value="ORX45600.1"/>
    <property type="molecule type" value="Genomic_DNA"/>
</dbReference>
<comment type="caution">
    <text evidence="3">The sequence shown here is derived from an EMBL/GenBank/DDBJ whole genome shotgun (WGS) entry which is preliminary data.</text>
</comment>
<dbReference type="PROSITE" id="PS50294">
    <property type="entry name" value="WD_REPEATS_REGION"/>
    <property type="match status" value="1"/>
</dbReference>
<evidence type="ECO:0000256" key="2">
    <source>
        <dbReference type="SAM" id="MobiDB-lite"/>
    </source>
</evidence>
<protein>
    <submittedName>
        <fullName evidence="3">WD40 repeat-like protein</fullName>
    </submittedName>
</protein>
<dbReference type="SMART" id="SM00320">
    <property type="entry name" value="WD40"/>
    <property type="match status" value="4"/>
</dbReference>
<reference evidence="3 4" key="1">
    <citation type="submission" date="2016-08" db="EMBL/GenBank/DDBJ databases">
        <title>Genomes of anaerobic fungi encode conserved fungal cellulosomes for biomass hydrolysis.</title>
        <authorList>
            <consortium name="DOE Joint Genome Institute"/>
            <person name="Haitjema C.H."/>
            <person name="Gilmore S.P."/>
            <person name="Henske J.K."/>
            <person name="Solomon K.V."/>
            <person name="De Groot R."/>
            <person name="Kuo A."/>
            <person name="Mondo S.J."/>
            <person name="Salamov A.A."/>
            <person name="Labutti K."/>
            <person name="Zhao Z."/>
            <person name="Chiniquy J."/>
            <person name="Barry K."/>
            <person name="Brewer H.M."/>
            <person name="Purvine S.O."/>
            <person name="Wright A.T."/>
            <person name="Boxma B."/>
            <person name="Van Alen T."/>
            <person name="Hackstein J.H."/>
            <person name="Baker S.E."/>
            <person name="Grigoriev I.V."/>
            <person name="O'Malley M.A."/>
        </authorList>
    </citation>
    <scope>NUCLEOTIDE SEQUENCE [LARGE SCALE GENOMIC DNA]</scope>
    <source>
        <strain evidence="4">finn</strain>
    </source>
</reference>
<dbReference type="Pfam" id="PF00400">
    <property type="entry name" value="WD40"/>
    <property type="match status" value="1"/>
</dbReference>
<keyword evidence="1" id="KW-0853">WD repeat</keyword>
<sequence length="719" mass="82248">MNGKAVDFIDIVDSIFYEKSNTLNRLLFRLSDGSDNFPGSEMNYQYIAKVALRFLITLDHWIKQLHKSSIKRFSPKMIQFAHSTYLSLLLTTVHLRDWKKLLLLVYNLKGFLMGLQNEDHRALHSIIKDIINSVEVQVNNDGIEENDDYLLSDEELDEDLRKNTKKKDYSVKERRENTVLLLEVVTYYYVISSLEKYLEDLEEMNSDEISNYFYDFLLKPLSHMTYEYESSVKEKLKDCHKYKDKLKSYMTNRNEKKYYELLKNLTEVDLIINHLSSKKKHDKDNEEDSDNTNELILKLNEPILSFTINPIDTKCVAVATSKAIYELDIENACSYYEQKNSGTISNSSSITNHRNISIKSFDILNNLEIKKASQNYNDENASQINSTESQYSLNSTPSSPKSSISMGRNLSYDSIQRAFKRSLSGNIRNSTLPSDLDYIINLKRQALHVTCLSSHPTNNYYIASINDTQYSKSSIVVFQFGHPDPIMIYTTNDTSKILKCSFDSYGQKFGACTGNGDLYLWNFDNAQTSSDPIQIITNNHTPINDFRFLSSSSLIATALTSSNNDNVCIYDTLLPQQSQRVKAFALSEENAISMAYSGQYKMLIVGSKRGDIYVFDIKNMTCLNTFQAHNLSIKSLTIDEVNDNLISSSAEGDIKMWSLKDFTQVNAWAKVHTKKASKNHSEKSSSSKMSSIGVNDLVVKDEYIYSCGADGTLRRTHRK</sequence>
<feature type="compositionally biased region" description="Low complexity" evidence="2">
    <location>
        <begin position="392"/>
        <end position="405"/>
    </location>
</feature>
<dbReference type="SUPFAM" id="SSF50978">
    <property type="entry name" value="WD40 repeat-like"/>
    <property type="match status" value="1"/>
</dbReference>
<organism evidence="3 4">
    <name type="scientific">Piromyces finnis</name>
    <dbReference type="NCBI Taxonomy" id="1754191"/>
    <lineage>
        <taxon>Eukaryota</taxon>
        <taxon>Fungi</taxon>
        <taxon>Fungi incertae sedis</taxon>
        <taxon>Chytridiomycota</taxon>
        <taxon>Chytridiomycota incertae sedis</taxon>
        <taxon>Neocallimastigomycetes</taxon>
        <taxon>Neocallimastigales</taxon>
        <taxon>Neocallimastigaceae</taxon>
        <taxon>Piromyces</taxon>
    </lineage>
</organism>
<dbReference type="AlphaFoldDB" id="A0A1Y1V261"/>
<dbReference type="PROSITE" id="PS50082">
    <property type="entry name" value="WD_REPEATS_2"/>
    <property type="match status" value="1"/>
</dbReference>
<dbReference type="GO" id="GO:0043291">
    <property type="term" value="C:RAVE complex"/>
    <property type="evidence" value="ECO:0007669"/>
    <property type="project" value="TreeGrafter"/>
</dbReference>
<dbReference type="STRING" id="1754191.A0A1Y1V261"/>
<dbReference type="Gene3D" id="2.130.10.10">
    <property type="entry name" value="YVTN repeat-like/Quinoprotein amine dehydrogenase"/>
    <property type="match status" value="2"/>
</dbReference>
<proteinExistence type="predicted"/>
<dbReference type="InterPro" id="IPR001680">
    <property type="entry name" value="WD40_rpt"/>
</dbReference>
<reference evidence="3 4" key="2">
    <citation type="submission" date="2016-08" db="EMBL/GenBank/DDBJ databases">
        <title>Pervasive Adenine N6-methylation of Active Genes in Fungi.</title>
        <authorList>
            <consortium name="DOE Joint Genome Institute"/>
            <person name="Mondo S.J."/>
            <person name="Dannebaum R.O."/>
            <person name="Kuo R.C."/>
            <person name="Labutti K."/>
            <person name="Haridas S."/>
            <person name="Kuo A."/>
            <person name="Salamov A."/>
            <person name="Ahrendt S.R."/>
            <person name="Lipzen A."/>
            <person name="Sullivan W."/>
            <person name="Andreopoulos W.B."/>
            <person name="Clum A."/>
            <person name="Lindquist E."/>
            <person name="Daum C."/>
            <person name="Ramamoorthy G.K."/>
            <person name="Gryganskyi A."/>
            <person name="Culley D."/>
            <person name="Magnuson J.K."/>
            <person name="James T.Y."/>
            <person name="O'Malley M.A."/>
            <person name="Stajich J.E."/>
            <person name="Spatafora J.W."/>
            <person name="Visel A."/>
            <person name="Grigoriev I.V."/>
        </authorList>
    </citation>
    <scope>NUCLEOTIDE SEQUENCE [LARGE SCALE GENOMIC DNA]</scope>
    <source>
        <strain evidence="4">finn</strain>
    </source>
</reference>
<dbReference type="InterPro" id="IPR036322">
    <property type="entry name" value="WD40_repeat_dom_sf"/>
</dbReference>
<dbReference type="GO" id="GO:0007035">
    <property type="term" value="P:vacuolar acidification"/>
    <property type="evidence" value="ECO:0007669"/>
    <property type="project" value="TreeGrafter"/>
</dbReference>
<name>A0A1Y1V261_9FUNG</name>
<dbReference type="Proteomes" id="UP000193719">
    <property type="component" value="Unassembled WGS sequence"/>
</dbReference>
<feature type="compositionally biased region" description="Polar residues" evidence="2">
    <location>
        <begin position="380"/>
        <end position="391"/>
    </location>
</feature>
<feature type="repeat" description="WD" evidence="1">
    <location>
        <begin position="626"/>
        <end position="667"/>
    </location>
</feature>
<evidence type="ECO:0000313" key="4">
    <source>
        <dbReference type="Proteomes" id="UP000193719"/>
    </source>
</evidence>
<accession>A0A1Y1V261</accession>